<dbReference type="AlphaFoldDB" id="A0A671FV49"/>
<dbReference type="GO" id="GO:0005814">
    <property type="term" value="C:centriole"/>
    <property type="evidence" value="ECO:0007669"/>
    <property type="project" value="TreeGrafter"/>
</dbReference>
<dbReference type="Pfam" id="PF15964">
    <property type="entry name" value="CCCAP"/>
    <property type="match status" value="1"/>
</dbReference>
<reference evidence="3" key="4">
    <citation type="submission" date="2025-08" db="UniProtKB">
        <authorList>
            <consortium name="Ensembl"/>
        </authorList>
    </citation>
    <scope>IDENTIFICATION</scope>
</reference>
<gene>
    <name evidence="3" type="primary">SDCCAG8</name>
</gene>
<dbReference type="PANTHER" id="PTHR34343">
    <property type="entry name" value="SEROLOGICALLY DEFINED COLON CANCER ANTIGEN 8"/>
    <property type="match status" value="1"/>
</dbReference>
<feature type="coiled-coil region" evidence="1">
    <location>
        <begin position="129"/>
        <end position="177"/>
    </location>
</feature>
<keyword evidence="1" id="KW-0175">Coiled coil</keyword>
<dbReference type="GO" id="GO:0030010">
    <property type="term" value="P:establishment of cell polarity"/>
    <property type="evidence" value="ECO:0007669"/>
    <property type="project" value="TreeGrafter"/>
</dbReference>
<dbReference type="GO" id="GO:0001764">
    <property type="term" value="P:neuron migration"/>
    <property type="evidence" value="ECO:0007669"/>
    <property type="project" value="TreeGrafter"/>
</dbReference>
<dbReference type="GO" id="GO:0007098">
    <property type="term" value="P:centrosome cycle"/>
    <property type="evidence" value="ECO:0007669"/>
    <property type="project" value="InterPro"/>
</dbReference>
<reference evidence="4" key="3">
    <citation type="submission" date="2018-12" db="EMBL/GenBank/DDBJ databases">
        <title>G10K-VGP greater horseshoe bat female genome, primary haplotype.</title>
        <authorList>
            <person name="Teeling E."/>
            <person name="Myers G."/>
            <person name="Vernes S."/>
            <person name="Pippel M."/>
            <person name="Winkler S."/>
            <person name="Fedrigo O."/>
            <person name="Rhie A."/>
            <person name="Koren S."/>
            <person name="Phillippy A."/>
            <person name="Lewin H."/>
            <person name="Damas J."/>
            <person name="Howe K."/>
            <person name="Mountcastle J."/>
            <person name="Jarvis E.D."/>
        </authorList>
    </citation>
    <scope>NUCLEOTIDE SEQUENCE [LARGE SCALE GENOMIC DNA]</scope>
</reference>
<dbReference type="GO" id="GO:0035148">
    <property type="term" value="P:tube formation"/>
    <property type="evidence" value="ECO:0007669"/>
    <property type="project" value="TreeGrafter"/>
</dbReference>
<evidence type="ECO:0000256" key="2">
    <source>
        <dbReference type="SAM" id="MobiDB-lite"/>
    </source>
</evidence>
<reference evidence="3 4" key="1">
    <citation type="journal article" date="2015" name="Annu Rev Anim Biosci">
        <title>The Genome 10K Project: a way forward.</title>
        <authorList>
            <person name="Koepfli K.P."/>
            <person name="Paten B."/>
            <person name="O'Brien S.J."/>
            <person name="Koepfli K.P."/>
            <person name="Paten B."/>
            <person name="Antunes A."/>
            <person name="Belov K."/>
            <person name="Bustamante C."/>
            <person name="Castoe T.A."/>
            <person name="Clawson H."/>
            <person name="Crawford A.J."/>
            <person name="Diekhans M."/>
            <person name="Distel D."/>
            <person name="Durbin R."/>
            <person name="Earl D."/>
            <person name="Fujita M.K."/>
            <person name="Gamble T."/>
            <person name="Georges A."/>
            <person name="Gemmell N."/>
            <person name="Gilbert M.T."/>
            <person name="Graves J.M."/>
            <person name="Green R.E."/>
            <person name="Hickey G."/>
            <person name="Jarvis E.D."/>
            <person name="Johnson W."/>
            <person name="Komissarov A."/>
            <person name="Korf I."/>
            <person name="Kuhn R."/>
            <person name="Larkin D.M."/>
            <person name="Lewin H."/>
            <person name="Lopez J.V."/>
            <person name="Ma J."/>
            <person name="Marques-Bonet T."/>
            <person name="Miller W."/>
            <person name="Murphy R."/>
            <person name="Pevzner P."/>
            <person name="Shapiro B."/>
            <person name="Steiner C."/>
            <person name="Tamazian G."/>
            <person name="Venkatesh B."/>
            <person name="Wang J."/>
            <person name="Wayne R."/>
            <person name="Wiley E."/>
            <person name="Yang H."/>
            <person name="Zhang G."/>
            <person name="Haussler D."/>
            <person name="Ryder O."/>
            <person name="O'Brien S.J."/>
        </authorList>
    </citation>
    <scope>NUCLEOTIDE SEQUENCE</scope>
</reference>
<feature type="region of interest" description="Disordered" evidence="2">
    <location>
        <begin position="82"/>
        <end position="111"/>
    </location>
</feature>
<protein>
    <submittedName>
        <fullName evidence="3">SHH signaling and ciliosis regulator SDCCAG8</fullName>
    </submittedName>
</protein>
<organism evidence="3 4">
    <name type="scientific">Rhinolophus ferrumequinum</name>
    <name type="common">Greater horseshoe bat</name>
    <dbReference type="NCBI Taxonomy" id="59479"/>
    <lineage>
        <taxon>Eukaryota</taxon>
        <taxon>Metazoa</taxon>
        <taxon>Chordata</taxon>
        <taxon>Craniata</taxon>
        <taxon>Vertebrata</taxon>
        <taxon>Euteleostomi</taxon>
        <taxon>Mammalia</taxon>
        <taxon>Eutheria</taxon>
        <taxon>Laurasiatheria</taxon>
        <taxon>Chiroptera</taxon>
        <taxon>Yinpterochiroptera</taxon>
        <taxon>Rhinolophoidea</taxon>
        <taxon>Rhinolophidae</taxon>
        <taxon>Rhinolophinae</taxon>
        <taxon>Rhinolophus</taxon>
    </lineage>
</organism>
<feature type="region of interest" description="Disordered" evidence="2">
    <location>
        <begin position="39"/>
        <end position="62"/>
    </location>
</feature>
<reference evidence="3" key="5">
    <citation type="submission" date="2025-09" db="UniProtKB">
        <authorList>
            <consortium name="Ensembl"/>
        </authorList>
    </citation>
    <scope>IDENTIFICATION</scope>
</reference>
<sequence length="678" mass="78017">MAKSPENSTLEEILGHYRRSLRERANRSILHLKCALKEGEVTVGEDAQDPSFSPDEGNEDTGTAWHELQHSHVVNQLKALLHQQATKESEVSPSRRGKMSPLDSSEHEETNVPTVHNLVPIINDQSQYIHHLEAEVKFCKEELSGMKNRVQVVVLDNERLQQELKSQRQEEAMREQTLLDASGNLQNSWITTGEDSRVEEAAKKSFSHGNADVPKAAPGGEAEKWKLDLERLKLIYEEKSEILESQLKLLRKDLAESQKNCEDLKERLKHKESLLAANISNRVGGLCLKCAQHEAVLSQTHSNVHMQTIERLTKERDDLMSALVSVRSSLADMQQREASAYEQVKQAVHMTEEASFEKTKALIQCEQLKSELERQADRLQKELSSQQEKRAFEKEMMKKETAKEREDMRSKMLTLSQNIAQLEAEVEKVTREKVSAINQLEEIQSQLTSREMDVTKEIEKLTLELSESKQYLEQEQQKAAQAREECLKLTEMLGESEHQMHLTRLEKESIQQSLSSEAKAQALQAQQREQELTQKIQQMEAQHDKTENEQYSLLTSQNTFLTKLKEECCTLAKKLEQVSQKSRSEIAQLSQEKRYTYDKLKKLQQRNDELEEQCVQHGRLHEIMKQRLKQLDKHSQATAQQLVQLLNKQNQLLLERQSLSEEVGHLRSQLPSMPQSDC</sequence>
<evidence type="ECO:0000256" key="1">
    <source>
        <dbReference type="SAM" id="Coils"/>
    </source>
</evidence>
<dbReference type="GO" id="GO:0005813">
    <property type="term" value="C:centrosome"/>
    <property type="evidence" value="ECO:0007669"/>
    <property type="project" value="InterPro"/>
</dbReference>
<feature type="coiled-coil region" evidence="1">
    <location>
        <begin position="240"/>
        <end position="274"/>
    </location>
</feature>
<evidence type="ECO:0000313" key="4">
    <source>
        <dbReference type="Proteomes" id="UP000472240"/>
    </source>
</evidence>
<dbReference type="InterPro" id="IPR031887">
    <property type="entry name" value="SDCCAG8"/>
</dbReference>
<dbReference type="PANTHER" id="PTHR34343:SF1">
    <property type="entry name" value="SEROLOGICALLY DEFINED COLON CANCER ANTIGEN 8"/>
    <property type="match status" value="1"/>
</dbReference>
<keyword evidence="4" id="KW-1185">Reference proteome</keyword>
<dbReference type="Ensembl" id="ENSRFET00010029991.1">
    <property type="protein sequence ID" value="ENSRFEP00010027614.1"/>
    <property type="gene ID" value="ENSRFEG00010018345.1"/>
</dbReference>
<dbReference type="Proteomes" id="UP000472240">
    <property type="component" value="Chromosome 27"/>
</dbReference>
<name>A0A671FV49_RHIFE</name>
<accession>A0A671FV49</accession>
<reference evidence="3 4" key="2">
    <citation type="journal article" date="2018" name="Annu Rev Anim Biosci">
        <title>Bat Biology, Genomes, and the Bat1K Project: To Generate Chromosome-Level Genomes for All Living Bat Species.</title>
        <authorList>
            <person name="Teeling E.C."/>
            <person name="Vernes S.C."/>
            <person name="Davalos L.M."/>
            <person name="Ray D.A."/>
            <person name="Gilbert M.T.P."/>
            <person name="Myers E."/>
        </authorList>
    </citation>
    <scope>NUCLEOTIDE SEQUENCE</scope>
</reference>
<proteinExistence type="predicted"/>
<evidence type="ECO:0000313" key="3">
    <source>
        <dbReference type="Ensembl" id="ENSRFEP00010027614.1"/>
    </source>
</evidence>
<feature type="coiled-coil region" evidence="1">
    <location>
        <begin position="358"/>
        <end position="662"/>
    </location>
</feature>
<dbReference type="GeneTree" id="ENSGT00730000111198"/>